<evidence type="ECO:0000256" key="3">
    <source>
        <dbReference type="ARBA" id="ARBA00023054"/>
    </source>
</evidence>
<sequence length="303" mass="34557">MVMSNDHHQPAVILENYCSPVYESVDIGEDPFLFSTQLHPLDFSDFCFDGPWDYSPTVENGLAVDAKPLMIESSSSVDNFSPTQNQLQVGFCGGWEKEFGGFVKEIDMIDYGLEAEINSKQVVVYGTTNGDHDSQQGSSTTSSTTDHDLEELMVMKTKSNSCNSSRVKKCRKIDRSVHMGSSSSELSRTTLSRYFYMPITQAAKELNVGLTLLKKRCRELGIPRWPHRKLMSLQTLINNVQDEKIKDALRLLEEQRRMMEEMPEVDLEEKTKRLRQACFKANYKKRRLMMGMIESHQISAVQL</sequence>
<dbReference type="AlphaFoldDB" id="A0AAP0I3V0"/>
<protein>
    <recommendedName>
        <fullName evidence="7">RWP-RK domain-containing protein</fullName>
    </recommendedName>
</protein>
<dbReference type="InterPro" id="IPR044607">
    <property type="entry name" value="RKD-like"/>
</dbReference>
<proteinExistence type="predicted"/>
<evidence type="ECO:0000256" key="1">
    <source>
        <dbReference type="ARBA" id="ARBA00004049"/>
    </source>
</evidence>
<dbReference type="GO" id="GO:0003700">
    <property type="term" value="F:DNA-binding transcription factor activity"/>
    <property type="evidence" value="ECO:0007669"/>
    <property type="project" value="InterPro"/>
</dbReference>
<organism evidence="8 9">
    <name type="scientific">Stephania yunnanensis</name>
    <dbReference type="NCBI Taxonomy" id="152371"/>
    <lineage>
        <taxon>Eukaryota</taxon>
        <taxon>Viridiplantae</taxon>
        <taxon>Streptophyta</taxon>
        <taxon>Embryophyta</taxon>
        <taxon>Tracheophyta</taxon>
        <taxon>Spermatophyta</taxon>
        <taxon>Magnoliopsida</taxon>
        <taxon>Ranunculales</taxon>
        <taxon>Menispermaceae</taxon>
        <taxon>Menispermoideae</taxon>
        <taxon>Cissampelideae</taxon>
        <taxon>Stephania</taxon>
    </lineage>
</organism>
<dbReference type="PANTHER" id="PTHR46373">
    <property type="entry name" value="PROTEIN RKD4"/>
    <property type="match status" value="1"/>
</dbReference>
<evidence type="ECO:0000256" key="6">
    <source>
        <dbReference type="ARBA" id="ARBA00023242"/>
    </source>
</evidence>
<comment type="caution">
    <text evidence="8">The sequence shown here is derived from an EMBL/GenBank/DDBJ whole genome shotgun (WGS) entry which is preliminary data.</text>
</comment>
<evidence type="ECO:0000313" key="8">
    <source>
        <dbReference type="EMBL" id="KAK9107594.1"/>
    </source>
</evidence>
<name>A0AAP0I3V0_9MAGN</name>
<keyword evidence="4" id="KW-0238">DNA-binding</keyword>
<dbReference type="Pfam" id="PF02042">
    <property type="entry name" value="RWP-RK"/>
    <property type="match status" value="1"/>
</dbReference>
<comment type="function">
    <text evidence="1">Putative transcription factor.</text>
</comment>
<evidence type="ECO:0000259" key="7">
    <source>
        <dbReference type="PROSITE" id="PS51519"/>
    </source>
</evidence>
<evidence type="ECO:0000256" key="5">
    <source>
        <dbReference type="ARBA" id="ARBA00023163"/>
    </source>
</evidence>
<reference evidence="8 9" key="1">
    <citation type="submission" date="2024-01" db="EMBL/GenBank/DDBJ databases">
        <title>Genome assemblies of Stephania.</title>
        <authorList>
            <person name="Yang L."/>
        </authorList>
    </citation>
    <scope>NUCLEOTIDE SEQUENCE [LARGE SCALE GENOMIC DNA]</scope>
    <source>
        <strain evidence="8">YNDBR</strain>
        <tissue evidence="8">Leaf</tissue>
    </source>
</reference>
<dbReference type="PROSITE" id="PS51519">
    <property type="entry name" value="RWP_RK"/>
    <property type="match status" value="1"/>
</dbReference>
<keyword evidence="2" id="KW-0805">Transcription regulation</keyword>
<evidence type="ECO:0000313" key="9">
    <source>
        <dbReference type="Proteomes" id="UP001420932"/>
    </source>
</evidence>
<feature type="domain" description="RWP-RK" evidence="7">
    <location>
        <begin position="163"/>
        <end position="254"/>
    </location>
</feature>
<keyword evidence="9" id="KW-1185">Reference proteome</keyword>
<dbReference type="InterPro" id="IPR003035">
    <property type="entry name" value="RWP-RK_dom"/>
</dbReference>
<dbReference type="GO" id="GO:0003677">
    <property type="term" value="F:DNA binding"/>
    <property type="evidence" value="ECO:0007669"/>
    <property type="project" value="UniProtKB-KW"/>
</dbReference>
<evidence type="ECO:0000256" key="4">
    <source>
        <dbReference type="ARBA" id="ARBA00023125"/>
    </source>
</evidence>
<keyword evidence="3" id="KW-0175">Coiled coil</keyword>
<gene>
    <name evidence="8" type="ORF">Syun_023605</name>
</gene>
<accession>A0AAP0I3V0</accession>
<evidence type="ECO:0000256" key="2">
    <source>
        <dbReference type="ARBA" id="ARBA00023015"/>
    </source>
</evidence>
<dbReference type="PANTHER" id="PTHR46373:SF20">
    <property type="entry name" value="PROTEIN RKD1"/>
    <property type="match status" value="1"/>
</dbReference>
<keyword evidence="6" id="KW-0539">Nucleus</keyword>
<dbReference type="EMBL" id="JBBNAF010000010">
    <property type="protein sequence ID" value="KAK9107594.1"/>
    <property type="molecule type" value="Genomic_DNA"/>
</dbReference>
<keyword evidence="5" id="KW-0804">Transcription</keyword>
<dbReference type="Proteomes" id="UP001420932">
    <property type="component" value="Unassembled WGS sequence"/>
</dbReference>